<dbReference type="RefSeq" id="WP_311554664.1">
    <property type="nucleotide sequence ID" value="NZ_JAVREJ010000002.1"/>
</dbReference>
<gene>
    <name evidence="2" type="ORF">RM445_04250</name>
</gene>
<evidence type="ECO:0008006" key="4">
    <source>
        <dbReference type="Google" id="ProtNLM"/>
    </source>
</evidence>
<keyword evidence="1" id="KW-1133">Transmembrane helix</keyword>
<keyword evidence="3" id="KW-1185">Reference proteome</keyword>
<accession>A0ABU2N490</accession>
<dbReference type="EMBL" id="JAVREJ010000002">
    <property type="protein sequence ID" value="MDT0348731.1"/>
    <property type="molecule type" value="Genomic_DNA"/>
</dbReference>
<organism evidence="2 3">
    <name type="scientific">Pseudonocardia charpentierae</name>
    <dbReference type="NCBI Taxonomy" id="3075545"/>
    <lineage>
        <taxon>Bacteria</taxon>
        <taxon>Bacillati</taxon>
        <taxon>Actinomycetota</taxon>
        <taxon>Actinomycetes</taxon>
        <taxon>Pseudonocardiales</taxon>
        <taxon>Pseudonocardiaceae</taxon>
        <taxon>Pseudonocardia</taxon>
    </lineage>
</organism>
<protein>
    <recommendedName>
        <fullName evidence="4">SH3 domain-containing protein</fullName>
    </recommendedName>
</protein>
<comment type="caution">
    <text evidence="2">The sequence shown here is derived from an EMBL/GenBank/DDBJ whole genome shotgun (WGS) entry which is preliminary data.</text>
</comment>
<name>A0ABU2N490_9PSEU</name>
<keyword evidence="1" id="KW-0472">Membrane</keyword>
<feature type="transmembrane region" description="Helical" evidence="1">
    <location>
        <begin position="15"/>
        <end position="34"/>
    </location>
</feature>
<reference evidence="3" key="1">
    <citation type="submission" date="2023-07" db="EMBL/GenBank/DDBJ databases">
        <title>30 novel species of actinomycetes from the DSMZ collection.</title>
        <authorList>
            <person name="Nouioui I."/>
        </authorList>
    </citation>
    <scope>NUCLEOTIDE SEQUENCE [LARGE SCALE GENOMIC DNA]</scope>
    <source>
        <strain evidence="3">DSM 45834</strain>
    </source>
</reference>
<evidence type="ECO:0000313" key="2">
    <source>
        <dbReference type="EMBL" id="MDT0348731.1"/>
    </source>
</evidence>
<evidence type="ECO:0000313" key="3">
    <source>
        <dbReference type="Proteomes" id="UP001183202"/>
    </source>
</evidence>
<keyword evidence="1" id="KW-0812">Transmembrane</keyword>
<proteinExistence type="predicted"/>
<evidence type="ECO:0000256" key="1">
    <source>
        <dbReference type="SAM" id="Phobius"/>
    </source>
</evidence>
<sequence>MAAKWTASLKKPWQIRGWGLVFISGIVLTILAMLDAPADNSTSAIRTADGSTGCQLRVSAAELRVRSAPSTDAAQVEVLSEGAVVDGTTTVTGGFRELEGDRWAADQFLTPMPGTNCG</sequence>
<dbReference type="Proteomes" id="UP001183202">
    <property type="component" value="Unassembled WGS sequence"/>
</dbReference>